<name>A0A5P9P714_9EURY</name>
<keyword evidence="3" id="KW-1185">Reference proteome</keyword>
<gene>
    <name evidence="2" type="ORF">GCU68_16000</name>
</gene>
<dbReference type="GeneID" id="42302578"/>
<dbReference type="RefSeq" id="WP_152943278.1">
    <property type="nucleotide sequence ID" value="NZ_CP045488.1"/>
</dbReference>
<organism evidence="2 3">
    <name type="scientific">Natronorubrum aibiense</name>
    <dbReference type="NCBI Taxonomy" id="348826"/>
    <lineage>
        <taxon>Archaea</taxon>
        <taxon>Methanobacteriati</taxon>
        <taxon>Methanobacteriota</taxon>
        <taxon>Stenosarchaea group</taxon>
        <taxon>Halobacteria</taxon>
        <taxon>Halobacteriales</taxon>
        <taxon>Natrialbaceae</taxon>
        <taxon>Natronorubrum</taxon>
    </lineage>
</organism>
<evidence type="ECO:0000313" key="2">
    <source>
        <dbReference type="EMBL" id="QFU83933.1"/>
    </source>
</evidence>
<evidence type="ECO:0000313" key="3">
    <source>
        <dbReference type="Proteomes" id="UP000326170"/>
    </source>
</evidence>
<evidence type="ECO:0000256" key="1">
    <source>
        <dbReference type="SAM" id="MobiDB-lite"/>
    </source>
</evidence>
<dbReference type="KEGG" id="nas:GCU68_16000"/>
<proteinExistence type="predicted"/>
<feature type="region of interest" description="Disordered" evidence="1">
    <location>
        <begin position="24"/>
        <end position="53"/>
    </location>
</feature>
<dbReference type="AlphaFoldDB" id="A0A5P9P714"/>
<reference evidence="2 3" key="1">
    <citation type="journal article" date="2007" name="Int. J. Syst. Evol. Microbiol.">
        <title>Natronorubrum sulfidifaciens sp. nov., an extremely haloalkaliphilic archaeon isolated from Aiding salt lake in Xin-Jiang, China.</title>
        <authorList>
            <person name="Cui H.L."/>
            <person name="Tohty D."/>
            <person name="Liu H.C."/>
            <person name="Liu S.J."/>
            <person name="Oren A."/>
            <person name="Zhou P.J."/>
        </authorList>
    </citation>
    <scope>NUCLEOTIDE SEQUENCE [LARGE SCALE GENOMIC DNA]</scope>
    <source>
        <strain evidence="2 3">7-3</strain>
    </source>
</reference>
<dbReference type="OrthoDB" id="185851at2157"/>
<sequence>MATRTDGKSNSPLARLRARIRSTLFAGDEPTADDTSVESPDPTEQTAAPDAPGNLFQCATCGTVYIDTEKQTCSHCEDAVEEVRSTLRSSVGRP</sequence>
<dbReference type="Proteomes" id="UP000326170">
    <property type="component" value="Chromosome"/>
</dbReference>
<accession>A0A5P9P714</accession>
<feature type="compositionally biased region" description="Polar residues" evidence="1">
    <location>
        <begin position="37"/>
        <end position="46"/>
    </location>
</feature>
<evidence type="ECO:0008006" key="4">
    <source>
        <dbReference type="Google" id="ProtNLM"/>
    </source>
</evidence>
<dbReference type="EMBL" id="CP045488">
    <property type="protein sequence ID" value="QFU83933.1"/>
    <property type="molecule type" value="Genomic_DNA"/>
</dbReference>
<protein>
    <recommendedName>
        <fullName evidence="4">Rubrerythrin-like domain-containing protein</fullName>
    </recommendedName>
</protein>